<accession>A0ABN8Z2V9</accession>
<name>A0ABN8Z2V9_RANTA</name>
<evidence type="ECO:0000313" key="1">
    <source>
        <dbReference type="EMBL" id="CAI9168167.1"/>
    </source>
</evidence>
<proteinExistence type="predicted"/>
<reference evidence="1" key="1">
    <citation type="submission" date="2023-04" db="EMBL/GenBank/DDBJ databases">
        <authorList>
            <consortium name="ELIXIR-Norway"/>
        </authorList>
    </citation>
    <scope>NUCLEOTIDE SEQUENCE [LARGE SCALE GENOMIC DNA]</scope>
</reference>
<keyword evidence="2" id="KW-1185">Reference proteome</keyword>
<organism evidence="1 2">
    <name type="scientific">Rangifer tarandus platyrhynchus</name>
    <name type="common">Svalbard reindeer</name>
    <dbReference type="NCBI Taxonomy" id="3082113"/>
    <lineage>
        <taxon>Eukaryota</taxon>
        <taxon>Metazoa</taxon>
        <taxon>Chordata</taxon>
        <taxon>Craniata</taxon>
        <taxon>Vertebrata</taxon>
        <taxon>Euteleostomi</taxon>
        <taxon>Mammalia</taxon>
        <taxon>Eutheria</taxon>
        <taxon>Laurasiatheria</taxon>
        <taxon>Artiodactyla</taxon>
        <taxon>Ruminantia</taxon>
        <taxon>Pecora</taxon>
        <taxon>Cervidae</taxon>
        <taxon>Odocoileinae</taxon>
        <taxon>Rangifer</taxon>
    </lineage>
</organism>
<dbReference type="Proteomes" id="UP001176941">
    <property type="component" value="Chromosome 28"/>
</dbReference>
<sequence length="71" mass="7864">MFSRDWPRGLSSRKATGERNMFIFKTVRDLWGDQRPAPAVGGAAEAEGQVSERCWLLPSLAQTSSDRGPAR</sequence>
<evidence type="ECO:0000313" key="2">
    <source>
        <dbReference type="Proteomes" id="UP001176941"/>
    </source>
</evidence>
<protein>
    <submittedName>
        <fullName evidence="1">Uncharacterized protein</fullName>
    </submittedName>
</protein>
<gene>
    <name evidence="1" type="ORF">MRATA1EN1_LOCUS17129</name>
</gene>
<dbReference type="EMBL" id="OX459964">
    <property type="protein sequence ID" value="CAI9168167.1"/>
    <property type="molecule type" value="Genomic_DNA"/>
</dbReference>